<reference evidence="6" key="1">
    <citation type="journal article" date="2019" name="Int. J. Syst. Evol. Microbiol.">
        <title>The Global Catalogue of Microorganisms (GCM) 10K type strain sequencing project: providing services to taxonomists for standard genome sequencing and annotation.</title>
        <authorList>
            <consortium name="The Broad Institute Genomics Platform"/>
            <consortium name="The Broad Institute Genome Sequencing Center for Infectious Disease"/>
            <person name="Wu L."/>
            <person name="Ma J."/>
        </authorList>
    </citation>
    <scope>NUCLEOTIDE SEQUENCE [LARGE SCALE GENOMIC DNA]</scope>
    <source>
        <strain evidence="6">JCM 17441</strain>
    </source>
</reference>
<dbReference type="RefSeq" id="WP_345138232.1">
    <property type="nucleotide sequence ID" value="NZ_BAABAT010000045.1"/>
</dbReference>
<dbReference type="SUPFAM" id="SSF49265">
    <property type="entry name" value="Fibronectin type III"/>
    <property type="match status" value="1"/>
</dbReference>
<dbReference type="InterPro" id="IPR003961">
    <property type="entry name" value="FN3_dom"/>
</dbReference>
<dbReference type="Gene3D" id="2.60.40.10">
    <property type="entry name" value="Immunoglobulins"/>
    <property type="match status" value="1"/>
</dbReference>
<evidence type="ECO:0000256" key="1">
    <source>
        <dbReference type="ARBA" id="ARBA00023295"/>
    </source>
</evidence>
<feature type="region of interest" description="Disordered" evidence="3">
    <location>
        <begin position="1"/>
        <end position="51"/>
    </location>
</feature>
<evidence type="ECO:0000256" key="3">
    <source>
        <dbReference type="SAM" id="MobiDB-lite"/>
    </source>
</evidence>
<keyword evidence="6" id="KW-1185">Reference proteome</keyword>
<keyword evidence="2" id="KW-0624">Polysaccharide degradation</keyword>
<evidence type="ECO:0000313" key="5">
    <source>
        <dbReference type="EMBL" id="GAA4261330.1"/>
    </source>
</evidence>
<keyword evidence="1" id="KW-0378">Hydrolase</keyword>
<dbReference type="InterPro" id="IPR036116">
    <property type="entry name" value="FN3_sf"/>
</dbReference>
<organism evidence="5 6">
    <name type="scientific">Dactylosporangium darangshiense</name>
    <dbReference type="NCBI Taxonomy" id="579108"/>
    <lineage>
        <taxon>Bacteria</taxon>
        <taxon>Bacillati</taxon>
        <taxon>Actinomycetota</taxon>
        <taxon>Actinomycetes</taxon>
        <taxon>Micromonosporales</taxon>
        <taxon>Micromonosporaceae</taxon>
        <taxon>Dactylosporangium</taxon>
    </lineage>
</organism>
<gene>
    <name evidence="5" type="ORF">GCM10022255_093540</name>
</gene>
<dbReference type="CDD" id="cd00063">
    <property type="entry name" value="FN3"/>
    <property type="match status" value="1"/>
</dbReference>
<dbReference type="InterPro" id="IPR013783">
    <property type="entry name" value="Ig-like_fold"/>
</dbReference>
<feature type="domain" description="Fibronectin type-III" evidence="4">
    <location>
        <begin position="23"/>
        <end position="113"/>
    </location>
</feature>
<dbReference type="PROSITE" id="PS50853">
    <property type="entry name" value="FN3"/>
    <property type="match status" value="1"/>
</dbReference>
<dbReference type="SMART" id="SM00060">
    <property type="entry name" value="FN3"/>
    <property type="match status" value="1"/>
</dbReference>
<name>A0ABP8DQD1_9ACTN</name>
<dbReference type="Pfam" id="PF00041">
    <property type="entry name" value="fn3"/>
    <property type="match status" value="1"/>
</dbReference>
<comment type="caution">
    <text evidence="5">The sequence shown here is derived from an EMBL/GenBank/DDBJ whole genome shotgun (WGS) entry which is preliminary data.</text>
</comment>
<feature type="compositionally biased region" description="Polar residues" evidence="3">
    <location>
        <begin position="33"/>
        <end position="43"/>
    </location>
</feature>
<evidence type="ECO:0000259" key="4">
    <source>
        <dbReference type="PROSITE" id="PS50853"/>
    </source>
</evidence>
<feature type="compositionally biased region" description="Low complexity" evidence="3">
    <location>
        <begin position="19"/>
        <end position="32"/>
    </location>
</feature>
<evidence type="ECO:0000256" key="2">
    <source>
        <dbReference type="ARBA" id="ARBA00023326"/>
    </source>
</evidence>
<accession>A0ABP8DQD1</accession>
<keyword evidence="1" id="KW-0326">Glycosidase</keyword>
<sequence length="113" mass="11666">MAPLQGPRDDPAVTGGGATAPAAPSGLTATAASRTQARLTWTDNVDDETGDRIERCQGTGCTTFTEIATVGAGTTTLLDGGLTRNTAYTYRVRAFNTTGTSAYSNTATTRTTR</sequence>
<proteinExistence type="predicted"/>
<dbReference type="EMBL" id="BAABAT010000045">
    <property type="protein sequence ID" value="GAA4261330.1"/>
    <property type="molecule type" value="Genomic_DNA"/>
</dbReference>
<keyword evidence="2" id="KW-0119">Carbohydrate metabolism</keyword>
<dbReference type="Proteomes" id="UP001500620">
    <property type="component" value="Unassembled WGS sequence"/>
</dbReference>
<protein>
    <recommendedName>
        <fullName evidence="4">Fibronectin type-III domain-containing protein</fullName>
    </recommendedName>
</protein>
<evidence type="ECO:0000313" key="6">
    <source>
        <dbReference type="Proteomes" id="UP001500620"/>
    </source>
</evidence>